<dbReference type="AlphaFoldDB" id="A0A511T0Q2"/>
<dbReference type="Proteomes" id="UP000321514">
    <property type="component" value="Unassembled WGS sequence"/>
</dbReference>
<dbReference type="EMBL" id="FOIB01000004">
    <property type="protein sequence ID" value="SET97325.1"/>
    <property type="molecule type" value="Genomic_DNA"/>
</dbReference>
<keyword evidence="7" id="KW-1185">Reference proteome</keyword>
<dbReference type="Proteomes" id="UP000183760">
    <property type="component" value="Unassembled WGS sequence"/>
</dbReference>
<dbReference type="PANTHER" id="PTHR36845">
    <property type="entry name" value="HYDROLASE, PUTATIVE (AFU_ORTHOLOGUE AFUA_7G05090)-RELATED"/>
    <property type="match status" value="1"/>
</dbReference>
<sequence>MTFRARTWTFLWGLGCLLLAGQSQAMDEATAHRVLQFAQQQATRTDALVPTGRYPQATTNGGWTTIDAAAPIEWTQGFFPGELWYLFEDSGIATFKSLAAARTDPLKVQQTNSTTHDTGFKLITSFGNAYRFTGDEAQRQVLLTGAASLARRYNAKLGFVVCCDWNRPVWLAPLFVDTMMDLELLLWGAAHGGSSTWRDMAVNHALKTLSVLVRSDGSSFHMADFDPNTGAMRLRGTFQGASNTSTWARGQTWLMYGYTMVYRYTRDTRMLAAAQKTTDWYLSHLPADMVPLWDFNAPANQQYKDTSAAAVAASALLELSNYVSDTATRQRYRDAALRMLDALSAAPYLASGTSKASVLQHAVGNLPAGKEIDVGLIYGDYYFVEALQRFLQQERLLAGWGARTSFPAGVHDLGSQNTGVVTVEFDVTPRRHPIDGVIGYADTSTTVTGFSSLAMGIRMNTDGRFDVRNGGSYAALTAVPYAFDTTYHVRMVTDLDAKRYSVWVRPPGGAEIQLASNYAFRSDAPPTNDLGKVVLNSTTANDAYTVTRHTVSGAPPPSTPWPSRVDFSAAVHGLGTGNTGTVTTEFDVTPALSPMDGVIGYADTSTTITSFSSSAMLIRMSTDGRFDVRDGATYTALTTVPYTANTTYHVRMVADLDTRRYSVWVRPPGGAEVQLADNYAFRSNAPPTDDLGKVTLNGTTGNDTYVVRNHVVRRGASAAPTPDVESLDGAPLTGDASQPQGGCAASPGPGGLALLGAVLWLTRRGRRSRLTA</sequence>
<dbReference type="SUPFAM" id="SSF48208">
    <property type="entry name" value="Six-hairpin glycosidases"/>
    <property type="match status" value="1"/>
</dbReference>
<evidence type="ECO:0000313" key="5">
    <source>
        <dbReference type="EMBL" id="GEN07232.1"/>
    </source>
</evidence>
<protein>
    <submittedName>
        <fullName evidence="6">Unsaturated chondroitin disaccharide hydrolase</fullName>
    </submittedName>
</protein>
<accession>A0A511T0Q2</accession>
<dbReference type="EMBL" id="BJXR01000023">
    <property type="protein sequence ID" value="GEN07232.1"/>
    <property type="molecule type" value="Genomic_DNA"/>
</dbReference>
<dbReference type="InterPro" id="IPR012341">
    <property type="entry name" value="6hp_glycosidase-like_sf"/>
</dbReference>
<dbReference type="PANTHER" id="PTHR36845:SF1">
    <property type="entry name" value="HYDROLASE, PUTATIVE (AFU_ORTHOLOGUE AFUA_7G05090)-RELATED"/>
    <property type="match status" value="1"/>
</dbReference>
<keyword evidence="4" id="KW-0732">Signal</keyword>
<feature type="region of interest" description="Disordered" evidence="3">
    <location>
        <begin position="714"/>
        <end position="747"/>
    </location>
</feature>
<reference evidence="6 7" key="1">
    <citation type="submission" date="2016-10" db="EMBL/GenBank/DDBJ databases">
        <authorList>
            <person name="Varghese N."/>
            <person name="Submissions S."/>
        </authorList>
    </citation>
    <scope>NUCLEOTIDE SEQUENCE [LARGE SCALE GENOMIC DNA]</scope>
    <source>
        <strain evidence="6 7">DSM 16525</strain>
    </source>
</reference>
<evidence type="ECO:0000256" key="1">
    <source>
        <dbReference type="ARBA" id="ARBA00022801"/>
    </source>
</evidence>
<name>A0A511T0Q2_MYXFU</name>
<dbReference type="STRING" id="1334629.MFUL124B02_37190"/>
<evidence type="ECO:0000313" key="7">
    <source>
        <dbReference type="Proteomes" id="UP000183760"/>
    </source>
</evidence>
<evidence type="ECO:0000256" key="4">
    <source>
        <dbReference type="SAM" id="SignalP"/>
    </source>
</evidence>
<feature type="chain" id="PRO_5022692517" evidence="4">
    <location>
        <begin position="26"/>
        <end position="772"/>
    </location>
</feature>
<evidence type="ECO:0000256" key="2">
    <source>
        <dbReference type="ARBA" id="ARBA00038358"/>
    </source>
</evidence>
<feature type="signal peptide" evidence="4">
    <location>
        <begin position="1"/>
        <end position="25"/>
    </location>
</feature>
<evidence type="ECO:0000313" key="8">
    <source>
        <dbReference type="Proteomes" id="UP000321514"/>
    </source>
</evidence>
<reference evidence="5 8" key="2">
    <citation type="submission" date="2019-07" db="EMBL/GenBank/DDBJ databases">
        <title>Whole genome shotgun sequence of Myxococcus fulvus NBRC 100333.</title>
        <authorList>
            <person name="Hosoyama A."/>
            <person name="Uohara A."/>
            <person name="Ohji S."/>
            <person name="Ichikawa N."/>
        </authorList>
    </citation>
    <scope>NUCLEOTIDE SEQUENCE [LARGE SCALE GENOMIC DNA]</scope>
    <source>
        <strain evidence="5 8">NBRC 100333</strain>
    </source>
</reference>
<proteinExistence type="inferred from homology"/>
<comment type="similarity">
    <text evidence="2">Belongs to the glycosyl hydrolase 88 family.</text>
</comment>
<evidence type="ECO:0000256" key="3">
    <source>
        <dbReference type="SAM" id="MobiDB-lite"/>
    </source>
</evidence>
<organism evidence="5 8">
    <name type="scientific">Myxococcus fulvus</name>
    <dbReference type="NCBI Taxonomy" id="33"/>
    <lineage>
        <taxon>Bacteria</taxon>
        <taxon>Pseudomonadati</taxon>
        <taxon>Myxococcota</taxon>
        <taxon>Myxococcia</taxon>
        <taxon>Myxococcales</taxon>
        <taxon>Cystobacterineae</taxon>
        <taxon>Myxococcaceae</taxon>
        <taxon>Myxococcus</taxon>
    </lineage>
</organism>
<evidence type="ECO:0000313" key="6">
    <source>
        <dbReference type="EMBL" id="SET97325.1"/>
    </source>
</evidence>
<dbReference type="InterPro" id="IPR052369">
    <property type="entry name" value="UG_Glycosaminoglycan_Hydrolase"/>
</dbReference>
<comment type="caution">
    <text evidence="5">The sequence shown here is derived from an EMBL/GenBank/DDBJ whole genome shotgun (WGS) entry which is preliminary data.</text>
</comment>
<dbReference type="GO" id="GO:0052757">
    <property type="term" value="F:chondroitin hydrolase activity"/>
    <property type="evidence" value="ECO:0007669"/>
    <property type="project" value="TreeGrafter"/>
</dbReference>
<keyword evidence="1 6" id="KW-0378">Hydrolase</keyword>
<dbReference type="GO" id="GO:0000272">
    <property type="term" value="P:polysaccharide catabolic process"/>
    <property type="evidence" value="ECO:0007669"/>
    <property type="project" value="TreeGrafter"/>
</dbReference>
<dbReference type="InterPro" id="IPR008928">
    <property type="entry name" value="6-hairpin_glycosidase_sf"/>
</dbReference>
<dbReference type="Gene3D" id="1.50.10.10">
    <property type="match status" value="1"/>
</dbReference>
<gene>
    <name evidence="5" type="ORF">MFU01_22690</name>
    <name evidence="6" type="ORF">SAMN05443572_104143</name>
</gene>